<feature type="signal peptide" evidence="1">
    <location>
        <begin position="1"/>
        <end position="33"/>
    </location>
</feature>
<dbReference type="RefSeq" id="WP_188583030.1">
    <property type="nucleotide sequence ID" value="NZ_BMCT01000008.1"/>
</dbReference>
<evidence type="ECO:0008006" key="4">
    <source>
        <dbReference type="Google" id="ProtNLM"/>
    </source>
</evidence>
<feature type="chain" id="PRO_5038079485" description="Secreted protein" evidence="1">
    <location>
        <begin position="34"/>
        <end position="121"/>
    </location>
</feature>
<evidence type="ECO:0000256" key="1">
    <source>
        <dbReference type="SAM" id="SignalP"/>
    </source>
</evidence>
<sequence>MTALNLSPFRHRNASFAAVALAVLTLSAAPAAAGCTNPYGVTVKKPWPSRVANSADQKLRDAYASGTCRWIDGPHPGGMEPPCASSDTHVTVFNGSYACHVFGKKNTKDCKNLTYYPTTCL</sequence>
<keyword evidence="3" id="KW-1185">Reference proteome</keyword>
<accession>A0A917CAJ6</accession>
<dbReference type="EMBL" id="BMCT01000008">
    <property type="protein sequence ID" value="GGF80854.1"/>
    <property type="molecule type" value="Genomic_DNA"/>
</dbReference>
<dbReference type="Proteomes" id="UP000606044">
    <property type="component" value="Unassembled WGS sequence"/>
</dbReference>
<name>A0A917CAJ6_9HYPH</name>
<protein>
    <recommendedName>
        <fullName evidence="4">Secreted protein</fullName>
    </recommendedName>
</protein>
<evidence type="ECO:0000313" key="3">
    <source>
        <dbReference type="Proteomes" id="UP000606044"/>
    </source>
</evidence>
<comment type="caution">
    <text evidence="2">The sequence shown here is derived from an EMBL/GenBank/DDBJ whole genome shotgun (WGS) entry which is preliminary data.</text>
</comment>
<reference evidence="2" key="2">
    <citation type="submission" date="2020-09" db="EMBL/GenBank/DDBJ databases">
        <authorList>
            <person name="Sun Q."/>
            <person name="Sedlacek I."/>
        </authorList>
    </citation>
    <scope>NUCLEOTIDE SEQUENCE</scope>
    <source>
        <strain evidence="2">CCM 7897</strain>
    </source>
</reference>
<keyword evidence="1" id="KW-0732">Signal</keyword>
<proteinExistence type="predicted"/>
<evidence type="ECO:0000313" key="2">
    <source>
        <dbReference type="EMBL" id="GGF80854.1"/>
    </source>
</evidence>
<reference evidence="2" key="1">
    <citation type="journal article" date="2014" name="Int. J. Syst. Evol. Microbiol.">
        <title>Complete genome sequence of Corynebacterium casei LMG S-19264T (=DSM 44701T), isolated from a smear-ripened cheese.</title>
        <authorList>
            <consortium name="US DOE Joint Genome Institute (JGI-PGF)"/>
            <person name="Walter F."/>
            <person name="Albersmeier A."/>
            <person name="Kalinowski J."/>
            <person name="Ruckert C."/>
        </authorList>
    </citation>
    <scope>NUCLEOTIDE SEQUENCE</scope>
    <source>
        <strain evidence="2">CCM 7897</strain>
    </source>
</reference>
<organism evidence="2 3">
    <name type="scientific">Azorhizobium oxalatiphilum</name>
    <dbReference type="NCBI Taxonomy" id="980631"/>
    <lineage>
        <taxon>Bacteria</taxon>
        <taxon>Pseudomonadati</taxon>
        <taxon>Pseudomonadota</taxon>
        <taxon>Alphaproteobacteria</taxon>
        <taxon>Hyphomicrobiales</taxon>
        <taxon>Xanthobacteraceae</taxon>
        <taxon>Azorhizobium</taxon>
    </lineage>
</organism>
<gene>
    <name evidence="2" type="ORF">GCM10007301_46150</name>
</gene>
<dbReference type="AlphaFoldDB" id="A0A917CAJ6"/>